<feature type="compositionally biased region" description="Basic and acidic residues" evidence="1">
    <location>
        <begin position="1"/>
        <end position="12"/>
    </location>
</feature>
<keyword evidence="3" id="KW-1185">Reference proteome</keyword>
<dbReference type="Proteomes" id="UP001221898">
    <property type="component" value="Unassembled WGS sequence"/>
</dbReference>
<evidence type="ECO:0000256" key="1">
    <source>
        <dbReference type="SAM" id="MobiDB-lite"/>
    </source>
</evidence>
<dbReference type="AlphaFoldDB" id="A0AAD7SP03"/>
<name>A0AAD7SP03_9TELE</name>
<protein>
    <submittedName>
        <fullName evidence="2">Uncharacterized protein</fullName>
    </submittedName>
</protein>
<organism evidence="2 3">
    <name type="scientific">Aldrovandia affinis</name>
    <dbReference type="NCBI Taxonomy" id="143900"/>
    <lineage>
        <taxon>Eukaryota</taxon>
        <taxon>Metazoa</taxon>
        <taxon>Chordata</taxon>
        <taxon>Craniata</taxon>
        <taxon>Vertebrata</taxon>
        <taxon>Euteleostomi</taxon>
        <taxon>Actinopterygii</taxon>
        <taxon>Neopterygii</taxon>
        <taxon>Teleostei</taxon>
        <taxon>Notacanthiformes</taxon>
        <taxon>Halosauridae</taxon>
        <taxon>Aldrovandia</taxon>
    </lineage>
</organism>
<evidence type="ECO:0000313" key="3">
    <source>
        <dbReference type="Proteomes" id="UP001221898"/>
    </source>
</evidence>
<gene>
    <name evidence="2" type="ORF">AAFF_G00310030</name>
</gene>
<feature type="region of interest" description="Disordered" evidence="1">
    <location>
        <begin position="1"/>
        <end position="143"/>
    </location>
</feature>
<sequence length="143" mass="15227">MHHSGSGREKTLSHQPAPVKVRRRSPSQPSREEVARSVGTRPCLRAPGEALPVRAAAGSAGSGRTGVRVSGATCPSFPESRSLSTGHPAEGRRRRGLNKLLKPEQREAVCSNAEHRNLPGRRRGTRPAETGEQVACGASRRGV</sequence>
<feature type="compositionally biased region" description="Basic and acidic residues" evidence="1">
    <location>
        <begin position="101"/>
        <end position="117"/>
    </location>
</feature>
<proteinExistence type="predicted"/>
<dbReference type="EMBL" id="JAINUG010000045">
    <property type="protein sequence ID" value="KAJ8406115.1"/>
    <property type="molecule type" value="Genomic_DNA"/>
</dbReference>
<accession>A0AAD7SP03</accession>
<evidence type="ECO:0000313" key="2">
    <source>
        <dbReference type="EMBL" id="KAJ8406115.1"/>
    </source>
</evidence>
<comment type="caution">
    <text evidence="2">The sequence shown here is derived from an EMBL/GenBank/DDBJ whole genome shotgun (WGS) entry which is preliminary data.</text>
</comment>
<reference evidence="2" key="1">
    <citation type="journal article" date="2023" name="Science">
        <title>Genome structures resolve the early diversification of teleost fishes.</title>
        <authorList>
            <person name="Parey E."/>
            <person name="Louis A."/>
            <person name="Montfort J."/>
            <person name="Bouchez O."/>
            <person name="Roques C."/>
            <person name="Iampietro C."/>
            <person name="Lluch J."/>
            <person name="Castinel A."/>
            <person name="Donnadieu C."/>
            <person name="Desvignes T."/>
            <person name="Floi Bucao C."/>
            <person name="Jouanno E."/>
            <person name="Wen M."/>
            <person name="Mejri S."/>
            <person name="Dirks R."/>
            <person name="Jansen H."/>
            <person name="Henkel C."/>
            <person name="Chen W.J."/>
            <person name="Zahm M."/>
            <person name="Cabau C."/>
            <person name="Klopp C."/>
            <person name="Thompson A.W."/>
            <person name="Robinson-Rechavi M."/>
            <person name="Braasch I."/>
            <person name="Lecointre G."/>
            <person name="Bobe J."/>
            <person name="Postlethwait J.H."/>
            <person name="Berthelot C."/>
            <person name="Roest Crollius H."/>
            <person name="Guiguen Y."/>
        </authorList>
    </citation>
    <scope>NUCLEOTIDE SEQUENCE</scope>
    <source>
        <strain evidence="2">NC1722</strain>
    </source>
</reference>